<evidence type="ECO:0000313" key="2">
    <source>
        <dbReference type="EMBL" id="KAL2611370.1"/>
    </source>
</evidence>
<dbReference type="EMBL" id="JBHFFA010000007">
    <property type="protein sequence ID" value="KAL2611370.1"/>
    <property type="molecule type" value="Genomic_DNA"/>
</dbReference>
<proteinExistence type="predicted"/>
<dbReference type="Proteomes" id="UP001605036">
    <property type="component" value="Unassembled WGS sequence"/>
</dbReference>
<organism evidence="2 3">
    <name type="scientific">Riccia fluitans</name>
    <dbReference type="NCBI Taxonomy" id="41844"/>
    <lineage>
        <taxon>Eukaryota</taxon>
        <taxon>Viridiplantae</taxon>
        <taxon>Streptophyta</taxon>
        <taxon>Embryophyta</taxon>
        <taxon>Marchantiophyta</taxon>
        <taxon>Marchantiopsida</taxon>
        <taxon>Marchantiidae</taxon>
        <taxon>Marchantiales</taxon>
        <taxon>Ricciaceae</taxon>
        <taxon>Riccia</taxon>
    </lineage>
</organism>
<reference evidence="2 3" key="1">
    <citation type="submission" date="2024-09" db="EMBL/GenBank/DDBJ databases">
        <title>Chromosome-scale assembly of Riccia fluitans.</title>
        <authorList>
            <person name="Paukszto L."/>
            <person name="Sawicki J."/>
            <person name="Karawczyk K."/>
            <person name="Piernik-Szablinska J."/>
            <person name="Szczecinska M."/>
            <person name="Mazdziarz M."/>
        </authorList>
    </citation>
    <scope>NUCLEOTIDE SEQUENCE [LARGE SCALE GENOMIC DNA]</scope>
    <source>
        <strain evidence="2">Rf_01</strain>
        <tissue evidence="2">Aerial parts of the thallus</tissue>
    </source>
</reference>
<dbReference type="SMART" id="SM00256">
    <property type="entry name" value="FBOX"/>
    <property type="match status" value="1"/>
</dbReference>
<protein>
    <recommendedName>
        <fullName evidence="1">F-box domain-containing protein</fullName>
    </recommendedName>
</protein>
<dbReference type="InterPro" id="IPR001810">
    <property type="entry name" value="F-box_dom"/>
</dbReference>
<feature type="domain" description="F-box" evidence="1">
    <location>
        <begin position="18"/>
        <end position="57"/>
    </location>
</feature>
<dbReference type="InterPro" id="IPR036047">
    <property type="entry name" value="F-box-like_dom_sf"/>
</dbReference>
<comment type="caution">
    <text evidence="2">The sequence shown here is derived from an EMBL/GenBank/DDBJ whole genome shotgun (WGS) entry which is preliminary data.</text>
</comment>
<name>A0ABD1XR07_9MARC</name>
<accession>A0ABD1XR07</accession>
<evidence type="ECO:0000313" key="3">
    <source>
        <dbReference type="Proteomes" id="UP001605036"/>
    </source>
</evidence>
<dbReference type="AlphaFoldDB" id="A0ABD1XR07"/>
<evidence type="ECO:0000259" key="1">
    <source>
        <dbReference type="SMART" id="SM00256"/>
    </source>
</evidence>
<dbReference type="SUPFAM" id="SSF81383">
    <property type="entry name" value="F-box domain"/>
    <property type="match status" value="1"/>
</dbReference>
<sequence length="94" mass="10986">MGEGCSPGERMDECRTKIPEEIIQEIFCRIPFPEILKVREISKCWNAFFQNDLKSKLPALKPSQAEVVPIFTWARYCPVPLQLYENQLDYDSDM</sequence>
<dbReference type="Pfam" id="PF00646">
    <property type="entry name" value="F-box"/>
    <property type="match status" value="1"/>
</dbReference>
<gene>
    <name evidence="2" type="ORF">R1flu_023062</name>
</gene>
<keyword evidence="3" id="KW-1185">Reference proteome</keyword>